<evidence type="ECO:0000313" key="10">
    <source>
        <dbReference type="Proteomes" id="UP000253314"/>
    </source>
</evidence>
<evidence type="ECO:0000256" key="6">
    <source>
        <dbReference type="ARBA" id="ARBA00022989"/>
    </source>
</evidence>
<keyword evidence="10" id="KW-1185">Reference proteome</keyword>
<keyword evidence="3" id="KW-0813">Transport</keyword>
<feature type="transmembrane region" description="Helical" evidence="8">
    <location>
        <begin position="12"/>
        <end position="30"/>
    </location>
</feature>
<evidence type="ECO:0000313" key="9">
    <source>
        <dbReference type="EMBL" id="RBW68157.1"/>
    </source>
</evidence>
<dbReference type="Pfam" id="PF01554">
    <property type="entry name" value="MatE"/>
    <property type="match status" value="2"/>
</dbReference>
<dbReference type="OrthoDB" id="9776324at2"/>
<accession>A0A366XQG0</accession>
<dbReference type="InterPro" id="IPR048279">
    <property type="entry name" value="MdtK-like"/>
</dbReference>
<dbReference type="NCBIfam" id="TIGR00797">
    <property type="entry name" value="matE"/>
    <property type="match status" value="1"/>
</dbReference>
<dbReference type="GO" id="GO:0042910">
    <property type="term" value="F:xenobiotic transmembrane transporter activity"/>
    <property type="evidence" value="ECO:0007669"/>
    <property type="project" value="InterPro"/>
</dbReference>
<feature type="transmembrane region" description="Helical" evidence="8">
    <location>
        <begin position="412"/>
        <end position="432"/>
    </location>
</feature>
<dbReference type="AlphaFoldDB" id="A0A366XQG0"/>
<comment type="similarity">
    <text evidence="2">Belongs to the multi antimicrobial extrusion (MATE) (TC 2.A.66.1) family.</text>
</comment>
<evidence type="ECO:0000256" key="2">
    <source>
        <dbReference type="ARBA" id="ARBA00010199"/>
    </source>
</evidence>
<dbReference type="PIRSF" id="PIRSF006603">
    <property type="entry name" value="DinF"/>
    <property type="match status" value="1"/>
</dbReference>
<protein>
    <submittedName>
        <fullName evidence="9">MATE family efflux transporter</fullName>
    </submittedName>
</protein>
<comment type="subcellular location">
    <subcellularLocation>
        <location evidence="1">Cell membrane</location>
        <topology evidence="1">Multi-pass membrane protein</topology>
    </subcellularLocation>
</comment>
<organism evidence="9 10">
    <name type="scientific">Bacillus taeanensis</name>
    <dbReference type="NCBI Taxonomy" id="273032"/>
    <lineage>
        <taxon>Bacteria</taxon>
        <taxon>Bacillati</taxon>
        <taxon>Bacillota</taxon>
        <taxon>Bacilli</taxon>
        <taxon>Bacillales</taxon>
        <taxon>Bacillaceae</taxon>
        <taxon>Bacillus</taxon>
    </lineage>
</organism>
<evidence type="ECO:0000256" key="4">
    <source>
        <dbReference type="ARBA" id="ARBA00022475"/>
    </source>
</evidence>
<feature type="transmembrane region" description="Helical" evidence="8">
    <location>
        <begin position="379"/>
        <end position="400"/>
    </location>
</feature>
<dbReference type="GO" id="GO:0015297">
    <property type="term" value="F:antiporter activity"/>
    <property type="evidence" value="ECO:0007669"/>
    <property type="project" value="InterPro"/>
</dbReference>
<reference evidence="9 10" key="1">
    <citation type="submission" date="2018-07" db="EMBL/GenBank/DDBJ databases">
        <title>Lottiidibacillus patelloidae gen. nov., sp. nov., isolated from the intestinal tract of a marine limpet and the reclassification of B. taeanensis BH030017T, B. algicola KMM 3737T and B. hwajinpoensis SW-72T as genus Lottiidibacillus.</title>
        <authorList>
            <person name="Liu R."/>
            <person name="Huang Z."/>
        </authorList>
    </citation>
    <scope>NUCLEOTIDE SEQUENCE [LARGE SCALE GENOMIC DNA]</scope>
    <source>
        <strain evidence="9 10">BH030017</strain>
    </source>
</reference>
<feature type="transmembrane region" description="Helical" evidence="8">
    <location>
        <begin position="194"/>
        <end position="215"/>
    </location>
</feature>
<dbReference type="Proteomes" id="UP000253314">
    <property type="component" value="Unassembled WGS sequence"/>
</dbReference>
<feature type="transmembrane region" description="Helical" evidence="8">
    <location>
        <begin position="50"/>
        <end position="73"/>
    </location>
</feature>
<gene>
    <name evidence="9" type="ORF">DS031_18235</name>
</gene>
<dbReference type="InterPro" id="IPR002528">
    <property type="entry name" value="MATE_fam"/>
</dbReference>
<dbReference type="GO" id="GO:0005886">
    <property type="term" value="C:plasma membrane"/>
    <property type="evidence" value="ECO:0007669"/>
    <property type="project" value="UniProtKB-SubCell"/>
</dbReference>
<evidence type="ECO:0000256" key="3">
    <source>
        <dbReference type="ARBA" id="ARBA00022448"/>
    </source>
</evidence>
<evidence type="ECO:0000256" key="7">
    <source>
        <dbReference type="ARBA" id="ARBA00023136"/>
    </source>
</evidence>
<dbReference type="CDD" id="cd13138">
    <property type="entry name" value="MATE_yoeA_like"/>
    <property type="match status" value="1"/>
</dbReference>
<feature type="transmembrane region" description="Helical" evidence="8">
    <location>
        <begin position="169"/>
        <end position="188"/>
    </location>
</feature>
<keyword evidence="7 8" id="KW-0472">Membrane</keyword>
<feature type="transmembrane region" description="Helical" evidence="8">
    <location>
        <begin position="349"/>
        <end position="372"/>
    </location>
</feature>
<dbReference type="InterPro" id="IPR052031">
    <property type="entry name" value="Membrane_Transporter-Flippase"/>
</dbReference>
<dbReference type="PANTHER" id="PTHR43549:SF3">
    <property type="entry name" value="MULTIDRUG RESISTANCE PROTEIN YPNP-RELATED"/>
    <property type="match status" value="1"/>
</dbReference>
<comment type="caution">
    <text evidence="9">The sequence shown here is derived from an EMBL/GenBank/DDBJ whole genome shotgun (WGS) entry which is preliminary data.</text>
</comment>
<evidence type="ECO:0000256" key="8">
    <source>
        <dbReference type="SAM" id="Phobius"/>
    </source>
</evidence>
<feature type="transmembrane region" description="Helical" evidence="8">
    <location>
        <begin position="316"/>
        <end position="343"/>
    </location>
</feature>
<keyword evidence="4" id="KW-1003">Cell membrane</keyword>
<proteinExistence type="inferred from homology"/>
<name>A0A366XQG0_9BACI</name>
<dbReference type="PANTHER" id="PTHR43549">
    <property type="entry name" value="MULTIDRUG RESISTANCE PROTEIN YPNP-RELATED"/>
    <property type="match status" value="1"/>
</dbReference>
<dbReference type="EMBL" id="QOCW01000024">
    <property type="protein sequence ID" value="RBW68157.1"/>
    <property type="molecule type" value="Genomic_DNA"/>
</dbReference>
<keyword evidence="6 8" id="KW-1133">Transmembrane helix</keyword>
<keyword evidence="5 8" id="KW-0812">Transmembrane</keyword>
<dbReference type="RefSeq" id="WP_113807491.1">
    <property type="nucleotide sequence ID" value="NZ_QOCW01000024.1"/>
</dbReference>
<feature type="transmembrane region" description="Helical" evidence="8">
    <location>
        <begin position="135"/>
        <end position="157"/>
    </location>
</feature>
<evidence type="ECO:0000256" key="1">
    <source>
        <dbReference type="ARBA" id="ARBA00004651"/>
    </source>
</evidence>
<evidence type="ECO:0000256" key="5">
    <source>
        <dbReference type="ARBA" id="ARBA00022692"/>
    </source>
</evidence>
<feature type="transmembrane region" description="Helical" evidence="8">
    <location>
        <begin position="94"/>
        <end position="115"/>
    </location>
</feature>
<feature type="transmembrane region" description="Helical" evidence="8">
    <location>
        <begin position="236"/>
        <end position="261"/>
    </location>
</feature>
<sequence>MNQGYDFTEGSILRKMLFYSGPIFLTNLLQTSYQFIDSLWIGNLLGASSLGAISISATVIFTVLSFIIGINGATLTVLSQQKGANDERGLKESLNAFVVVLGVLAVALGVVGYLFSGSILTLLGTPEAIFPLAKSYLQVNFLGILFLFGYNFIGTVLRALGDSKTPVRFVLWAVVLNTVLDPLFIVTFDLGIEGAALATIVAQGSAFLYGIIYSLKKSKVPFTMPHFPEANYLKTIIKLGLPGGLQMVAISGGVTAIMGIVAGFGEDVVAGFGASQRIDSIIMLPAFTLGSAVNSIAGQNIGALKWERVAEIAKKGILLILSVSFLISLLVFLSADLLIRLFVSDQETIAFGAAYLKAVAFFYPFLGINFVLNGIVRAAGAMVQVLVLNLISFWALRVPLTYLFTRFFDEDGIAYGIGTSFIISSIIALFYYRYGKWREIKLFEKKETEETRQNAK</sequence>
<feature type="transmembrane region" description="Helical" evidence="8">
    <location>
        <begin position="281"/>
        <end position="304"/>
    </location>
</feature>